<sequence length="87" mass="10225">MDSLEKDLKQQEKWRLSIGSLLALNFVLHGKWWCNLTNENGSLWKEVVKSLHGTDSDIGRTILIYYQGNTWDKITHIHIVTTRIPRY</sequence>
<dbReference type="Proteomes" id="UP000235145">
    <property type="component" value="Unassembled WGS sequence"/>
</dbReference>
<dbReference type="EMBL" id="NBSK02000007">
    <property type="protein sequence ID" value="KAJ0195338.1"/>
    <property type="molecule type" value="Genomic_DNA"/>
</dbReference>
<evidence type="ECO:0000313" key="2">
    <source>
        <dbReference type="Proteomes" id="UP000235145"/>
    </source>
</evidence>
<dbReference type="AlphaFoldDB" id="A0A9R1UYZ3"/>
<name>A0A9R1UYZ3_LACSA</name>
<proteinExistence type="predicted"/>
<comment type="caution">
    <text evidence="1">The sequence shown here is derived from an EMBL/GenBank/DDBJ whole genome shotgun (WGS) entry which is preliminary data.</text>
</comment>
<protein>
    <submittedName>
        <fullName evidence="1">Uncharacterized protein</fullName>
    </submittedName>
</protein>
<evidence type="ECO:0000313" key="1">
    <source>
        <dbReference type="EMBL" id="KAJ0195338.1"/>
    </source>
</evidence>
<keyword evidence="2" id="KW-1185">Reference proteome</keyword>
<reference evidence="1 2" key="1">
    <citation type="journal article" date="2017" name="Nat. Commun.">
        <title>Genome assembly with in vitro proximity ligation data and whole-genome triplication in lettuce.</title>
        <authorList>
            <person name="Reyes-Chin-Wo S."/>
            <person name="Wang Z."/>
            <person name="Yang X."/>
            <person name="Kozik A."/>
            <person name="Arikit S."/>
            <person name="Song C."/>
            <person name="Xia L."/>
            <person name="Froenicke L."/>
            <person name="Lavelle D.O."/>
            <person name="Truco M.J."/>
            <person name="Xia R."/>
            <person name="Zhu S."/>
            <person name="Xu C."/>
            <person name="Xu H."/>
            <person name="Xu X."/>
            <person name="Cox K."/>
            <person name="Korf I."/>
            <person name="Meyers B.C."/>
            <person name="Michelmore R.W."/>
        </authorList>
    </citation>
    <scope>NUCLEOTIDE SEQUENCE [LARGE SCALE GENOMIC DNA]</scope>
    <source>
        <strain evidence="2">cv. Salinas</strain>
        <tissue evidence="1">Seedlings</tissue>
    </source>
</reference>
<organism evidence="1 2">
    <name type="scientific">Lactuca sativa</name>
    <name type="common">Garden lettuce</name>
    <dbReference type="NCBI Taxonomy" id="4236"/>
    <lineage>
        <taxon>Eukaryota</taxon>
        <taxon>Viridiplantae</taxon>
        <taxon>Streptophyta</taxon>
        <taxon>Embryophyta</taxon>
        <taxon>Tracheophyta</taxon>
        <taxon>Spermatophyta</taxon>
        <taxon>Magnoliopsida</taxon>
        <taxon>eudicotyledons</taxon>
        <taxon>Gunneridae</taxon>
        <taxon>Pentapetalae</taxon>
        <taxon>asterids</taxon>
        <taxon>campanulids</taxon>
        <taxon>Asterales</taxon>
        <taxon>Asteraceae</taxon>
        <taxon>Cichorioideae</taxon>
        <taxon>Cichorieae</taxon>
        <taxon>Lactucinae</taxon>
        <taxon>Lactuca</taxon>
    </lineage>
</organism>
<accession>A0A9R1UYZ3</accession>
<gene>
    <name evidence="1" type="ORF">LSAT_V11C700351810</name>
</gene>